<dbReference type="InterPro" id="IPR014729">
    <property type="entry name" value="Rossmann-like_a/b/a_fold"/>
</dbReference>
<dbReference type="AlphaFoldDB" id="A0A939C963"/>
<evidence type="ECO:0000256" key="8">
    <source>
        <dbReference type="NCBIfam" id="TIGR00233"/>
    </source>
</evidence>
<dbReference type="SUPFAM" id="SSF52374">
    <property type="entry name" value="Nucleotidylyl transferase"/>
    <property type="match status" value="1"/>
</dbReference>
<dbReference type="EC" id="6.1.1.2" evidence="2 8"/>
<accession>A0A939C963</accession>
<evidence type="ECO:0000256" key="4">
    <source>
        <dbReference type="ARBA" id="ARBA00022741"/>
    </source>
</evidence>
<protein>
    <recommendedName>
        <fullName evidence="2 8">Tryptophan--tRNA ligase</fullName>
        <ecNumber evidence="2 8">6.1.1.2</ecNumber>
    </recommendedName>
</protein>
<dbReference type="Gene3D" id="1.10.240.10">
    <property type="entry name" value="Tyrosyl-Transfer RNA Synthetase"/>
    <property type="match status" value="1"/>
</dbReference>
<dbReference type="PRINTS" id="PR01039">
    <property type="entry name" value="TRNASYNTHTRP"/>
</dbReference>
<keyword evidence="7 9" id="KW-0030">Aminoacyl-tRNA synthetase</keyword>
<dbReference type="EMBL" id="JAFGDB010000079">
    <property type="protein sequence ID" value="MBN2067742.1"/>
    <property type="molecule type" value="Genomic_DNA"/>
</dbReference>
<dbReference type="Gene3D" id="3.40.50.620">
    <property type="entry name" value="HUPs"/>
    <property type="match status" value="1"/>
</dbReference>
<proteinExistence type="inferred from homology"/>
<keyword evidence="6 9" id="KW-0648">Protein biosynthesis</keyword>
<dbReference type="Proteomes" id="UP000809243">
    <property type="component" value="Unassembled WGS sequence"/>
</dbReference>
<evidence type="ECO:0000313" key="11">
    <source>
        <dbReference type="Proteomes" id="UP000809243"/>
    </source>
</evidence>
<dbReference type="GO" id="GO:0005524">
    <property type="term" value="F:ATP binding"/>
    <property type="evidence" value="ECO:0007669"/>
    <property type="project" value="UniProtKB-KW"/>
</dbReference>
<keyword evidence="3 9" id="KW-0436">Ligase</keyword>
<evidence type="ECO:0000256" key="9">
    <source>
        <dbReference type="RuleBase" id="RU363036"/>
    </source>
</evidence>
<dbReference type="InterPro" id="IPR002306">
    <property type="entry name" value="Trp-tRNA-ligase"/>
</dbReference>
<dbReference type="GO" id="GO:0004830">
    <property type="term" value="F:tryptophan-tRNA ligase activity"/>
    <property type="evidence" value="ECO:0007669"/>
    <property type="project" value="UniProtKB-UniRule"/>
</dbReference>
<reference evidence="10" key="1">
    <citation type="submission" date="2021-01" db="EMBL/GenBank/DDBJ databases">
        <title>Active Sulfur Cycling in an Early Earth Analoge.</title>
        <authorList>
            <person name="Hahn C.R."/>
            <person name="Youssef N.H."/>
            <person name="Elshahed M."/>
        </authorList>
    </citation>
    <scope>NUCLEOTIDE SEQUENCE</scope>
    <source>
        <strain evidence="10">Zod_Metabat.1151</strain>
    </source>
</reference>
<name>A0A939C963_9ARCH</name>
<evidence type="ECO:0000256" key="2">
    <source>
        <dbReference type="ARBA" id="ARBA00013161"/>
    </source>
</evidence>
<keyword evidence="5 9" id="KW-0067">ATP-binding</keyword>
<dbReference type="GO" id="GO:0005737">
    <property type="term" value="C:cytoplasm"/>
    <property type="evidence" value="ECO:0007669"/>
    <property type="project" value="UniProtKB-UniRule"/>
</dbReference>
<gene>
    <name evidence="10" type="primary">trpS</name>
    <name evidence="10" type="ORF">JW744_04705</name>
</gene>
<dbReference type="NCBIfam" id="TIGR00233">
    <property type="entry name" value="trpS"/>
    <property type="match status" value="1"/>
</dbReference>
<keyword evidence="4 9" id="KW-0547">Nucleotide-binding</keyword>
<dbReference type="GO" id="GO:0006436">
    <property type="term" value="P:tryptophanyl-tRNA aminoacylation"/>
    <property type="evidence" value="ECO:0007669"/>
    <property type="project" value="UniProtKB-UniRule"/>
</dbReference>
<comment type="similarity">
    <text evidence="1 9">Belongs to the class-I aminoacyl-tRNA synthetase family.</text>
</comment>
<evidence type="ECO:0000256" key="6">
    <source>
        <dbReference type="ARBA" id="ARBA00022917"/>
    </source>
</evidence>
<evidence type="ECO:0000256" key="5">
    <source>
        <dbReference type="ARBA" id="ARBA00022840"/>
    </source>
</evidence>
<dbReference type="InterPro" id="IPR002305">
    <property type="entry name" value="aa-tRNA-synth_Ic"/>
</dbReference>
<dbReference type="PANTHER" id="PTHR10055">
    <property type="entry name" value="TRYPTOPHANYL-TRNA SYNTHETASE"/>
    <property type="match status" value="1"/>
</dbReference>
<evidence type="ECO:0000256" key="1">
    <source>
        <dbReference type="ARBA" id="ARBA00005594"/>
    </source>
</evidence>
<dbReference type="PANTHER" id="PTHR10055:SF5">
    <property type="entry name" value="TRYPTOPHAN--TRNA LIGASE"/>
    <property type="match status" value="1"/>
</dbReference>
<sequence>MPKIDPWGSSSISNYQHVFSEFGLSQFPESMRKQLKHRFFQRNIVIAHRDFEKVLQRIKSRKRFINITGIASSGQYHLGHKADIDLFKFFKSQGAINYFCVCDLDAYASRPKIKTLQDAKEIAVQNAADALALGLGERDIYVQSNKEKEYYCFAFELGKKITASTFEAIYGHLDLGKVSANLLQYADILHGQLPSYSGKMPSITGIGLDQDPHARAVRDLAKRLPCNLEVPSFIYFRHQSGLKEGSKMSSSEPDTAIFLNDSEADVKRKIANCFTGGRNTAEEQRKLGGKPEICKKYEIDLFHLESDAKLRDIFEKCKSGERLCGECKQLTAAYLSKFLKQHQAKAKKSMPKAKKIVFG</sequence>
<evidence type="ECO:0000256" key="7">
    <source>
        <dbReference type="ARBA" id="ARBA00023146"/>
    </source>
</evidence>
<dbReference type="Pfam" id="PF00579">
    <property type="entry name" value="tRNA-synt_1b"/>
    <property type="match status" value="1"/>
</dbReference>
<comment type="caution">
    <text evidence="10">The sequence shown here is derived from an EMBL/GenBank/DDBJ whole genome shotgun (WGS) entry which is preliminary data.</text>
</comment>
<evidence type="ECO:0000313" key="10">
    <source>
        <dbReference type="EMBL" id="MBN2067742.1"/>
    </source>
</evidence>
<evidence type="ECO:0000256" key="3">
    <source>
        <dbReference type="ARBA" id="ARBA00022598"/>
    </source>
</evidence>
<organism evidence="10 11">
    <name type="scientific">Candidatus Iainarchaeum sp</name>
    <dbReference type="NCBI Taxonomy" id="3101447"/>
    <lineage>
        <taxon>Archaea</taxon>
        <taxon>Candidatus Iainarchaeota</taxon>
        <taxon>Candidatus Iainarchaeia</taxon>
        <taxon>Candidatus Iainarchaeales</taxon>
        <taxon>Candidatus Iainarchaeaceae</taxon>
        <taxon>Candidatus Iainarchaeum</taxon>
    </lineage>
</organism>